<dbReference type="GeneID" id="41978930"/>
<name>A0A507BJ35_9PEZI</name>
<feature type="signal peptide" evidence="2">
    <location>
        <begin position="1"/>
        <end position="24"/>
    </location>
</feature>
<feature type="compositionally biased region" description="Gly residues" evidence="1">
    <location>
        <begin position="99"/>
        <end position="114"/>
    </location>
</feature>
<protein>
    <submittedName>
        <fullName evidence="3">Uncharacterized protein</fullName>
    </submittedName>
</protein>
<feature type="region of interest" description="Disordered" evidence="1">
    <location>
        <begin position="76"/>
        <end position="163"/>
    </location>
</feature>
<dbReference type="AlphaFoldDB" id="A0A507BJ35"/>
<keyword evidence="2" id="KW-0732">Signal</keyword>
<proteinExistence type="predicted"/>
<dbReference type="Proteomes" id="UP000319257">
    <property type="component" value="Unassembled WGS sequence"/>
</dbReference>
<accession>A0A507BJ35</accession>
<feature type="chain" id="PRO_5021487311" evidence="2">
    <location>
        <begin position="25"/>
        <end position="410"/>
    </location>
</feature>
<gene>
    <name evidence="3" type="ORF">E0L32_011483</name>
</gene>
<evidence type="ECO:0000313" key="3">
    <source>
        <dbReference type="EMBL" id="TPX18804.1"/>
    </source>
</evidence>
<evidence type="ECO:0000256" key="2">
    <source>
        <dbReference type="SAM" id="SignalP"/>
    </source>
</evidence>
<organism evidence="3 4">
    <name type="scientific">Thyridium curvatum</name>
    <dbReference type="NCBI Taxonomy" id="1093900"/>
    <lineage>
        <taxon>Eukaryota</taxon>
        <taxon>Fungi</taxon>
        <taxon>Dikarya</taxon>
        <taxon>Ascomycota</taxon>
        <taxon>Pezizomycotina</taxon>
        <taxon>Sordariomycetes</taxon>
        <taxon>Sordariomycetidae</taxon>
        <taxon>Thyridiales</taxon>
        <taxon>Thyridiaceae</taxon>
        <taxon>Thyridium</taxon>
    </lineage>
</organism>
<dbReference type="EMBL" id="SKBQ01000108">
    <property type="protein sequence ID" value="TPX18804.1"/>
    <property type="molecule type" value="Genomic_DNA"/>
</dbReference>
<reference evidence="3 4" key="1">
    <citation type="submission" date="2019-06" db="EMBL/GenBank/DDBJ databases">
        <title>Draft genome sequence of the filamentous fungus Phialemoniopsis curvata isolated from diesel fuel.</title>
        <authorList>
            <person name="Varaljay V.A."/>
            <person name="Lyon W.J."/>
            <person name="Crouch A.L."/>
            <person name="Drake C.E."/>
            <person name="Hollomon J.M."/>
            <person name="Nadeau L.J."/>
            <person name="Nunn H.S."/>
            <person name="Stevenson B.S."/>
            <person name="Bojanowski C.L."/>
            <person name="Crookes-Goodson W.J."/>
        </authorList>
    </citation>
    <scope>NUCLEOTIDE SEQUENCE [LARGE SCALE GENOMIC DNA]</scope>
    <source>
        <strain evidence="3 4">D216</strain>
    </source>
</reference>
<sequence length="410" mass="43822">MRASLATSLLAVAFLGNLSGVVQGLPVAQTGEVAVRGVTQDSALILERSDEDHGIEAVPRDDNGFINHHFKGLLARVIPPKPPPPPPLPKMPITRPNEGGAGAGAGAGAGGSRTGGVPINRPPAREPTPPRPDLPEGQPGVNRNGDENPGSGSGTGNPPQDMETYRAAGAAQMTSYEAVLRSGKKDTPIVQTEAELAGVAKNDAFLDIHANDQYRLEARGVTASDVKELKVFTSGELGFDPKVPPQLMSEIRVSNSRGELVNRGTYDKEGRFIVYQDAFKEADTATGAKKTPLNEVGMQLFLAEAGDKAKNFRAAFLSNVQNQEFWAMVKQAYTDLGQEFKQVLTFERGTPQFERFMGSPNFFSKFFSFSNHREAIGNKVPDKVIVAPKQVEGNTSGGLAVAIVFKDLDA</sequence>
<evidence type="ECO:0000313" key="4">
    <source>
        <dbReference type="Proteomes" id="UP000319257"/>
    </source>
</evidence>
<dbReference type="RefSeq" id="XP_031000515.1">
    <property type="nucleotide sequence ID" value="XM_031134218.1"/>
</dbReference>
<evidence type="ECO:0000256" key="1">
    <source>
        <dbReference type="SAM" id="MobiDB-lite"/>
    </source>
</evidence>
<feature type="compositionally biased region" description="Pro residues" evidence="1">
    <location>
        <begin position="79"/>
        <end position="90"/>
    </location>
</feature>
<keyword evidence="4" id="KW-1185">Reference proteome</keyword>
<comment type="caution">
    <text evidence="3">The sequence shown here is derived from an EMBL/GenBank/DDBJ whole genome shotgun (WGS) entry which is preliminary data.</text>
</comment>
<dbReference type="InParanoid" id="A0A507BJ35"/>
<dbReference type="OrthoDB" id="4953277at2759"/>